<dbReference type="Gene3D" id="2.70.98.30">
    <property type="entry name" value="Golgi alpha-mannosidase II, domain 4"/>
    <property type="match status" value="1"/>
</dbReference>
<dbReference type="InterPro" id="IPR011013">
    <property type="entry name" value="Gal_mutarotase_sf_dom"/>
</dbReference>
<evidence type="ECO:0000259" key="7">
    <source>
        <dbReference type="SMART" id="SM00872"/>
    </source>
</evidence>
<dbReference type="InterPro" id="IPR011330">
    <property type="entry name" value="Glyco_hydro/deAcase_b/a-brl"/>
</dbReference>
<dbReference type="FunFam" id="1.20.1270.50:FF:000004">
    <property type="entry name" value="alpha-mannosidase 2C1 isoform X1"/>
    <property type="match status" value="1"/>
</dbReference>
<dbReference type="SUPFAM" id="SSF88713">
    <property type="entry name" value="Glycoside hydrolase/deacetylase"/>
    <property type="match status" value="1"/>
</dbReference>
<evidence type="ECO:0000256" key="3">
    <source>
        <dbReference type="ARBA" id="ARBA00012752"/>
    </source>
</evidence>
<dbReference type="InterPro" id="IPR011682">
    <property type="entry name" value="Glyco_hydro_38_C"/>
</dbReference>
<dbReference type="AlphaFoldDB" id="A0A423TZU7"/>
<keyword evidence="4" id="KW-0479">Metal-binding</keyword>
<evidence type="ECO:0000313" key="8">
    <source>
        <dbReference type="EMBL" id="ROT81980.1"/>
    </source>
</evidence>
<dbReference type="InterPro" id="IPR054723">
    <property type="entry name" value="Ams1-like_N"/>
</dbReference>
<dbReference type="STRING" id="6689.A0A423TZU7"/>
<dbReference type="InterPro" id="IPR028995">
    <property type="entry name" value="Glyco_hydro_57/38_cen_sf"/>
</dbReference>
<comment type="caution">
    <text evidence="8">The sequence shown here is derived from an EMBL/GenBank/DDBJ whole genome shotgun (WGS) entry which is preliminary data.</text>
</comment>
<dbReference type="InterPro" id="IPR000602">
    <property type="entry name" value="Glyco_hydro_38_N"/>
</dbReference>
<dbReference type="SMART" id="SM00872">
    <property type="entry name" value="Alpha-mann_mid"/>
    <property type="match status" value="1"/>
</dbReference>
<dbReference type="Pfam" id="PF22907">
    <property type="entry name" value="Ams1-like_1st"/>
    <property type="match status" value="1"/>
</dbReference>
<dbReference type="FunFam" id="2.70.98.30:FF:000001">
    <property type="entry name" value="alpha-mannosidase 2C1 isoform X2"/>
    <property type="match status" value="1"/>
</dbReference>
<protein>
    <recommendedName>
        <fullName evidence="3">alpha-mannosidase</fullName>
        <ecNumber evidence="3">3.2.1.24</ecNumber>
    </recommendedName>
</protein>
<evidence type="ECO:0000256" key="6">
    <source>
        <dbReference type="ARBA" id="ARBA00023295"/>
    </source>
</evidence>
<dbReference type="GO" id="GO:0046872">
    <property type="term" value="F:metal ion binding"/>
    <property type="evidence" value="ECO:0007669"/>
    <property type="project" value="UniProtKB-KW"/>
</dbReference>
<dbReference type="Proteomes" id="UP000283509">
    <property type="component" value="Unassembled WGS sequence"/>
</dbReference>
<evidence type="ECO:0000256" key="2">
    <source>
        <dbReference type="ARBA" id="ARBA00009792"/>
    </source>
</evidence>
<dbReference type="PANTHER" id="PTHR46017">
    <property type="entry name" value="ALPHA-MANNOSIDASE 2C1"/>
    <property type="match status" value="1"/>
</dbReference>
<keyword evidence="6" id="KW-0326">Glycosidase</keyword>
<reference evidence="8 9" key="2">
    <citation type="submission" date="2019-01" db="EMBL/GenBank/DDBJ databases">
        <title>The decoding of complex shrimp genome reveals the adaptation for benthos swimmer, frequently molting mechanism and breeding impact on genome.</title>
        <authorList>
            <person name="Sun Y."/>
            <person name="Gao Y."/>
            <person name="Yu Y."/>
        </authorList>
    </citation>
    <scope>NUCLEOTIDE SEQUENCE [LARGE SCALE GENOMIC DNA]</scope>
    <source>
        <tissue evidence="8">Muscle</tissue>
    </source>
</reference>
<gene>
    <name evidence="8" type="ORF">C7M84_024866</name>
</gene>
<organism evidence="8 9">
    <name type="scientific">Penaeus vannamei</name>
    <name type="common">Whiteleg shrimp</name>
    <name type="synonym">Litopenaeus vannamei</name>
    <dbReference type="NCBI Taxonomy" id="6689"/>
    <lineage>
        <taxon>Eukaryota</taxon>
        <taxon>Metazoa</taxon>
        <taxon>Ecdysozoa</taxon>
        <taxon>Arthropoda</taxon>
        <taxon>Crustacea</taxon>
        <taxon>Multicrustacea</taxon>
        <taxon>Malacostraca</taxon>
        <taxon>Eumalacostraca</taxon>
        <taxon>Eucarida</taxon>
        <taxon>Decapoda</taxon>
        <taxon>Dendrobranchiata</taxon>
        <taxon>Penaeoidea</taxon>
        <taxon>Penaeidae</taxon>
        <taxon>Penaeus</taxon>
    </lineage>
</organism>
<dbReference type="SUPFAM" id="SSF88688">
    <property type="entry name" value="Families 57/38 glycoside transferase middle domain"/>
    <property type="match status" value="1"/>
</dbReference>
<dbReference type="Gene3D" id="1.20.1270.50">
    <property type="entry name" value="Glycoside hydrolase family 38, central domain"/>
    <property type="match status" value="1"/>
</dbReference>
<proteinExistence type="inferred from homology"/>
<dbReference type="GO" id="GO:0009313">
    <property type="term" value="P:oligosaccharide catabolic process"/>
    <property type="evidence" value="ECO:0007669"/>
    <property type="project" value="TreeGrafter"/>
</dbReference>
<comment type="catalytic activity">
    <reaction evidence="1">
        <text>Hydrolysis of terminal, non-reducing alpha-D-mannose residues in alpha-D-mannosides.</text>
        <dbReference type="EC" id="3.2.1.24"/>
    </reaction>
</comment>
<dbReference type="InterPro" id="IPR041147">
    <property type="entry name" value="GH38_C"/>
</dbReference>
<dbReference type="InterPro" id="IPR037094">
    <property type="entry name" value="Glyco_hydro_38_cen_sf"/>
</dbReference>
<dbReference type="Pfam" id="PF07748">
    <property type="entry name" value="Glyco_hydro_38C"/>
    <property type="match status" value="1"/>
</dbReference>
<dbReference type="PANTHER" id="PTHR46017:SF1">
    <property type="entry name" value="ALPHA-MANNOSIDASE 2C1"/>
    <property type="match status" value="1"/>
</dbReference>
<evidence type="ECO:0000313" key="9">
    <source>
        <dbReference type="Proteomes" id="UP000283509"/>
    </source>
</evidence>
<dbReference type="Pfam" id="PF09261">
    <property type="entry name" value="Alpha-mann_mid"/>
    <property type="match status" value="1"/>
</dbReference>
<dbReference type="GO" id="GO:0030246">
    <property type="term" value="F:carbohydrate binding"/>
    <property type="evidence" value="ECO:0007669"/>
    <property type="project" value="InterPro"/>
</dbReference>
<sequence length="1081" mass="123901">MDEEVTASLHKHRRTTLERLEKYISDTYFTDVNLRGKLYPFKKNISKISHWRVPGGEGSWQQWSFRQMLTQSFTPIKVGESFGPTWSTHWFKIEIAIPEAWKGQPVLFRWKSQSEAMIWSRSGEPLQGLSTGIGHQMRPDFLISQSWNGSVEPHIYYIEMACNNMFGAGKNGMINPVDQERTFTLELAEVCTRDEKVYNLLMDLEVLHDMAKKLPEDHKGFEALYAGNQIINHIVKNEMRQARQIARTFFSKINGARAHTLALMGHCHIDSAWLWPYSETKRKCARSWVSTLRLMEEYPEMRFACSQAQQFAWVKEHYPSIYEKIKIQVKAGRFIPVGGTWVEMDGLLPSGESFMRQFLYGQLFFMREFGVKCKEFWLPDTFGYSSQIPQICQHFGISRFLTQKLSWSLVNKFPHHNFIWEGLDGSTVLAHFPPGDSYEMNVNVDEAVRTVKNLEDKGRVSTSAFLYGYGDGGGGPTRDMLERARRLKDVDGCPKMEHMSPDDFFRRLESEKHNLCRWVGELYLELHNGTYTSQANTKRLNRECEFALRDAELFLAITAMKGGLDRQTIYRHHDALVDAWKKVLLNQFHDVIPGSSIGTVYKDSDQLYREALTAAAKTRVACLPHIMHESAHQGSREQAVAVNTLPWQVHQIINLKEDCDEPTRKRMRVEGEMNEAAGGGHYVAVEMQGIGWSKLTPINPPAVKVWMEKDTFVLENSYIRAEINKNGQVTSLVLADQPDQDVFRTPEGSQCAGNQLMIYDDIPLYWDAWDSMDYHLETGKILNEKQSGCILSEIQVIENTPVMVRLEWKMKISEVSVLNQEISLSAVNPYLTFHTHVNWHENRKFLKVGFNTGIIAREASFDTQFGHLYRPTHMNTSWDSAKFEVCGHKWADLSEHNFGVAVLNDSKYGWTARGSTLSLSLLRSPKAPDDRCDMGKHSFKYAVMPHRGTLQSAGVPQRAYEFNTNLIVFTAKLSRDSDIKLDWFSVIGEGVMIEAVKLAEDKTGDVVVRLYEMQGGSHRIWLKATAIPPPKGVHLCNGLEESYQPLPFDARPANVGQDNKYFYIPLTFSPFKIVNVRFRYA</sequence>
<dbReference type="SUPFAM" id="SSF74650">
    <property type="entry name" value="Galactose mutarotase-like"/>
    <property type="match status" value="1"/>
</dbReference>
<dbReference type="Pfam" id="PF17677">
    <property type="entry name" value="Glyco_hydro38C2"/>
    <property type="match status" value="1"/>
</dbReference>
<evidence type="ECO:0000256" key="5">
    <source>
        <dbReference type="ARBA" id="ARBA00022801"/>
    </source>
</evidence>
<accession>A0A423TZU7</accession>
<dbReference type="OrthoDB" id="10261055at2759"/>
<dbReference type="GO" id="GO:0004559">
    <property type="term" value="F:alpha-mannosidase activity"/>
    <property type="evidence" value="ECO:0007669"/>
    <property type="project" value="UniProtKB-EC"/>
</dbReference>
<keyword evidence="5" id="KW-0378">Hydrolase</keyword>
<feature type="domain" description="Glycoside hydrolase family 38 central" evidence="7">
    <location>
        <begin position="525"/>
        <end position="608"/>
    </location>
</feature>
<dbReference type="InterPro" id="IPR015341">
    <property type="entry name" value="Glyco_hydro_38_cen"/>
</dbReference>
<keyword evidence="9" id="KW-1185">Reference proteome</keyword>
<name>A0A423TZU7_PENVA</name>
<reference evidence="8 9" key="1">
    <citation type="submission" date="2018-04" db="EMBL/GenBank/DDBJ databases">
        <authorList>
            <person name="Zhang X."/>
            <person name="Yuan J."/>
            <person name="Li F."/>
            <person name="Xiang J."/>
        </authorList>
    </citation>
    <scope>NUCLEOTIDE SEQUENCE [LARGE SCALE GENOMIC DNA]</scope>
    <source>
        <tissue evidence="8">Muscle</tissue>
    </source>
</reference>
<dbReference type="Gene3D" id="3.20.110.10">
    <property type="entry name" value="Glycoside hydrolase 38, N terminal domain"/>
    <property type="match status" value="1"/>
</dbReference>
<evidence type="ECO:0000256" key="1">
    <source>
        <dbReference type="ARBA" id="ARBA00000365"/>
    </source>
</evidence>
<dbReference type="GO" id="GO:0006013">
    <property type="term" value="P:mannose metabolic process"/>
    <property type="evidence" value="ECO:0007669"/>
    <property type="project" value="InterPro"/>
</dbReference>
<dbReference type="FunFam" id="3.20.110.10:FF:000002">
    <property type="entry name" value="alpha-mannosidase 2C1 isoform X1"/>
    <property type="match status" value="1"/>
</dbReference>
<dbReference type="EC" id="3.2.1.24" evidence="3"/>
<evidence type="ECO:0000256" key="4">
    <source>
        <dbReference type="ARBA" id="ARBA00022723"/>
    </source>
</evidence>
<dbReference type="InterPro" id="IPR027291">
    <property type="entry name" value="Glyco_hydro_38_N_sf"/>
</dbReference>
<comment type="similarity">
    <text evidence="2">Belongs to the glycosyl hydrolase 38 family.</text>
</comment>
<dbReference type="Pfam" id="PF01074">
    <property type="entry name" value="Glyco_hydro_38N"/>
    <property type="match status" value="1"/>
</dbReference>
<dbReference type="EMBL" id="QCYY01000900">
    <property type="protein sequence ID" value="ROT81980.1"/>
    <property type="molecule type" value="Genomic_DNA"/>
</dbReference>